<feature type="disulfide bond" evidence="7">
    <location>
        <begin position="100"/>
        <end position="126"/>
    </location>
</feature>
<dbReference type="SUPFAM" id="SSF81778">
    <property type="entry name" value="Crustacean CHH/MIH/GIH neurohormone"/>
    <property type="match status" value="1"/>
</dbReference>
<evidence type="ECO:0000256" key="1">
    <source>
        <dbReference type="ARBA" id="ARBA00004613"/>
    </source>
</evidence>
<reference evidence="8" key="1">
    <citation type="submission" date="2023-05" db="EMBL/GenBank/DDBJ databases">
        <authorList>
            <person name="Tran N.M."/>
            <person name="Glendinning S."/>
            <person name="Mykles D.L."/>
            <person name="Elizur A."/>
            <person name="Ventura T."/>
        </authorList>
    </citation>
    <scope>NUCLEOTIDE SEQUENCE</scope>
</reference>
<protein>
    <submittedName>
        <fullName evidence="8">Crustacean-hyperglycemic-hormone-3</fullName>
    </submittedName>
</protein>
<dbReference type="GO" id="GO:0007623">
    <property type="term" value="P:circadian rhythm"/>
    <property type="evidence" value="ECO:0007669"/>
    <property type="project" value="TreeGrafter"/>
</dbReference>
<dbReference type="AlphaFoldDB" id="A0AA50EXX6"/>
<dbReference type="PROSITE" id="PS01250">
    <property type="entry name" value="CHH_MIH_GIH"/>
    <property type="match status" value="1"/>
</dbReference>
<dbReference type="Gene3D" id="1.10.2010.10">
    <property type="entry name" value="Crustacean CHH/MIH/GIH neurohormone"/>
    <property type="match status" value="1"/>
</dbReference>
<organism evidence="8">
    <name type="scientific">Gecarcinus lateralis</name>
    <name type="common">Blackback land crab</name>
    <dbReference type="NCBI Taxonomy" id="6769"/>
    <lineage>
        <taxon>Eukaryota</taxon>
        <taxon>Metazoa</taxon>
        <taxon>Ecdysozoa</taxon>
        <taxon>Arthropoda</taxon>
        <taxon>Crustacea</taxon>
        <taxon>Multicrustacea</taxon>
        <taxon>Malacostraca</taxon>
        <taxon>Eumalacostraca</taxon>
        <taxon>Eucarida</taxon>
        <taxon>Decapoda</taxon>
        <taxon>Pleocyemata</taxon>
        <taxon>Brachyura</taxon>
        <taxon>Eubrachyura</taxon>
        <taxon>Grapsoidea</taxon>
        <taxon>Gecarcinidae</taxon>
        <taxon>Gecarcinus</taxon>
    </lineage>
</organism>
<keyword evidence="6" id="KW-0527">Neuropeptide</keyword>
<evidence type="ECO:0000256" key="5">
    <source>
        <dbReference type="ARBA" id="ARBA00023157"/>
    </source>
</evidence>
<evidence type="ECO:0000256" key="2">
    <source>
        <dbReference type="ARBA" id="ARBA00005447"/>
    </source>
</evidence>
<comment type="subcellular location">
    <subcellularLocation>
        <location evidence="1">Secreted</location>
    </subcellularLocation>
</comment>
<evidence type="ECO:0000256" key="6">
    <source>
        <dbReference type="ARBA" id="ARBA00023320"/>
    </source>
</evidence>
<evidence type="ECO:0000256" key="4">
    <source>
        <dbReference type="ARBA" id="ARBA00022702"/>
    </source>
</evidence>
<dbReference type="PRINTS" id="PR00550">
    <property type="entry name" value="HYPRGLYCEMIC"/>
</dbReference>
<proteinExistence type="evidence at transcript level"/>
<dbReference type="InterPro" id="IPR031098">
    <property type="entry name" value="Crust_neurohorm"/>
</dbReference>
<evidence type="ECO:0000256" key="3">
    <source>
        <dbReference type="ARBA" id="ARBA00022525"/>
    </source>
</evidence>
<keyword evidence="4" id="KW-0372">Hormone</keyword>
<sequence>MAGRTATLTTAVVTVVVVVTLVGPLFVSPASAGPVESLTSRLNPLAQLPEDSSKGNPKSVEAKQQQWHHRLTKRSYVDSSCKGLYSRSVWDKLYYVCDDCQNLFRDADVGKECRRGCFASDTFVMCLGNLLMPVDQYLTMATSLRGS</sequence>
<keyword evidence="5 7" id="KW-1015">Disulfide bond</keyword>
<dbReference type="GO" id="GO:0005576">
    <property type="term" value="C:extracellular region"/>
    <property type="evidence" value="ECO:0007669"/>
    <property type="project" value="UniProtKB-SubCell"/>
</dbReference>
<accession>A0AA50EXX6</accession>
<evidence type="ECO:0000256" key="7">
    <source>
        <dbReference type="PIRSR" id="PIRSR631098-51"/>
    </source>
</evidence>
<dbReference type="PANTHER" id="PTHR35981">
    <property type="entry name" value="ION TRANSPORT PEPTIDE, ISOFORM C"/>
    <property type="match status" value="1"/>
</dbReference>
<dbReference type="GO" id="GO:0005184">
    <property type="term" value="F:neuropeptide hormone activity"/>
    <property type="evidence" value="ECO:0007669"/>
    <property type="project" value="InterPro"/>
</dbReference>
<dbReference type="Pfam" id="PF01147">
    <property type="entry name" value="Crust_neurohorm"/>
    <property type="match status" value="1"/>
</dbReference>
<comment type="similarity">
    <text evidence="2">Belongs to the arthropod CHH/MIH/GIH/VIH hormone family.</text>
</comment>
<feature type="disulfide bond" evidence="7">
    <location>
        <begin position="81"/>
        <end position="117"/>
    </location>
</feature>
<dbReference type="EMBL" id="OR067764">
    <property type="protein sequence ID" value="WLV89611.1"/>
    <property type="molecule type" value="mRNA"/>
</dbReference>
<dbReference type="InterPro" id="IPR001166">
    <property type="entry name" value="Hyperglycemic"/>
</dbReference>
<dbReference type="PANTHER" id="PTHR35981:SF2">
    <property type="entry name" value="ION TRANSPORT PEPTIDE, ISOFORM C"/>
    <property type="match status" value="1"/>
</dbReference>
<dbReference type="InterPro" id="IPR018251">
    <property type="entry name" value="Crust_neurhormone_CS"/>
</dbReference>
<dbReference type="InterPro" id="IPR035957">
    <property type="entry name" value="Crust_neurohorm_sf"/>
</dbReference>
<keyword evidence="3" id="KW-0964">Secreted</keyword>
<name>A0AA50EXX6_GECLA</name>
<dbReference type="GO" id="GO:0007218">
    <property type="term" value="P:neuropeptide signaling pathway"/>
    <property type="evidence" value="ECO:0007669"/>
    <property type="project" value="UniProtKB-KW"/>
</dbReference>
<evidence type="ECO:0000313" key="8">
    <source>
        <dbReference type="EMBL" id="WLV89611.1"/>
    </source>
</evidence>
<feature type="disulfide bond" evidence="7">
    <location>
        <begin position="97"/>
        <end position="113"/>
    </location>
</feature>